<name>A0AB39XIZ0_9BRAD</name>
<feature type="chain" id="PRO_5044231530" description="Transposase" evidence="1">
    <location>
        <begin position="20"/>
        <end position="59"/>
    </location>
</feature>
<dbReference type="RefSeq" id="WP_369722375.1">
    <property type="nucleotide sequence ID" value="NZ_CP165734.1"/>
</dbReference>
<evidence type="ECO:0000313" key="2">
    <source>
        <dbReference type="EMBL" id="XDV57919.1"/>
    </source>
</evidence>
<keyword evidence="1" id="KW-0732">Signal</keyword>
<protein>
    <recommendedName>
        <fullName evidence="3">Transposase</fullName>
    </recommendedName>
</protein>
<dbReference type="EMBL" id="CP165734">
    <property type="protein sequence ID" value="XDV57919.1"/>
    <property type="molecule type" value="Genomic_DNA"/>
</dbReference>
<sequence>MLYNFCRVHKTLGATPAMAAGLIARVMNVTDVVALIVAANPVPAVRGSYIKREADEISS</sequence>
<reference evidence="2" key="1">
    <citation type="submission" date="2024-08" db="EMBL/GenBank/DDBJ databases">
        <authorList>
            <person name="Chaddad Z."/>
            <person name="Lamrabet M."/>
            <person name="Bouhnik O."/>
            <person name="Alami S."/>
            <person name="Wipf D."/>
            <person name="Courty P.E."/>
            <person name="Missbah El Idrissi M."/>
        </authorList>
    </citation>
    <scope>NUCLEOTIDE SEQUENCE</scope>
    <source>
        <strain evidence="2">LLZ17</strain>
    </source>
</reference>
<organism evidence="2">
    <name type="scientific">Bradyrhizobium sp. LLZ17</name>
    <dbReference type="NCBI Taxonomy" id="3239388"/>
    <lineage>
        <taxon>Bacteria</taxon>
        <taxon>Pseudomonadati</taxon>
        <taxon>Pseudomonadota</taxon>
        <taxon>Alphaproteobacteria</taxon>
        <taxon>Hyphomicrobiales</taxon>
        <taxon>Nitrobacteraceae</taxon>
        <taxon>Bradyrhizobium</taxon>
    </lineage>
</organism>
<proteinExistence type="predicted"/>
<evidence type="ECO:0008006" key="3">
    <source>
        <dbReference type="Google" id="ProtNLM"/>
    </source>
</evidence>
<feature type="signal peptide" evidence="1">
    <location>
        <begin position="1"/>
        <end position="19"/>
    </location>
</feature>
<evidence type="ECO:0000256" key="1">
    <source>
        <dbReference type="SAM" id="SignalP"/>
    </source>
</evidence>
<gene>
    <name evidence="2" type="ORF">AB8Z38_36565</name>
</gene>
<accession>A0AB39XIZ0</accession>
<dbReference type="AlphaFoldDB" id="A0AB39XIZ0"/>